<feature type="transmembrane region" description="Helical" evidence="1">
    <location>
        <begin position="382"/>
        <end position="401"/>
    </location>
</feature>
<dbReference type="InterPro" id="IPR005230">
    <property type="entry name" value="TraB_bac"/>
</dbReference>
<dbReference type="RefSeq" id="WP_117202188.1">
    <property type="nucleotide sequence ID" value="NZ_JBHTBK010000001.1"/>
</dbReference>
<dbReference type="OrthoDB" id="9809330at2"/>
<organism evidence="2 3">
    <name type="scientific">Cognatiluteimonas weifangensis</name>
    <dbReference type="NCBI Taxonomy" id="2303539"/>
    <lineage>
        <taxon>Bacteria</taxon>
        <taxon>Pseudomonadati</taxon>
        <taxon>Pseudomonadota</taxon>
        <taxon>Gammaproteobacteria</taxon>
        <taxon>Lysobacterales</taxon>
        <taxon>Lysobacteraceae</taxon>
        <taxon>Cognatiluteimonas</taxon>
    </lineage>
</organism>
<feature type="transmembrane region" description="Helical" evidence="1">
    <location>
        <begin position="268"/>
        <end position="288"/>
    </location>
</feature>
<dbReference type="PANTHER" id="PTHR21530:SF7">
    <property type="entry name" value="TRAB DOMAIN-CONTAINING PROTEIN"/>
    <property type="match status" value="1"/>
</dbReference>
<keyword evidence="3" id="KW-1185">Reference proteome</keyword>
<dbReference type="PANTHER" id="PTHR21530">
    <property type="entry name" value="PHEROMONE SHUTDOWN PROTEIN"/>
    <property type="match status" value="1"/>
</dbReference>
<dbReference type="EMBL" id="QVPD01000004">
    <property type="protein sequence ID" value="RFP61162.1"/>
    <property type="molecule type" value="Genomic_DNA"/>
</dbReference>
<keyword evidence="1" id="KW-1133">Transmembrane helix</keyword>
<keyword evidence="1" id="KW-0812">Transmembrane</keyword>
<dbReference type="NCBIfam" id="TIGR00261">
    <property type="entry name" value="traB"/>
    <property type="match status" value="1"/>
</dbReference>
<gene>
    <name evidence="2" type="ORF">D0Y53_05390</name>
</gene>
<dbReference type="InterPro" id="IPR046345">
    <property type="entry name" value="TraB_PrgY-like"/>
</dbReference>
<dbReference type="CDD" id="cd14726">
    <property type="entry name" value="TraB_PrgY-like"/>
    <property type="match status" value="1"/>
</dbReference>
<dbReference type="Proteomes" id="UP000262917">
    <property type="component" value="Unassembled WGS sequence"/>
</dbReference>
<comment type="caution">
    <text evidence="2">The sequence shown here is derived from an EMBL/GenBank/DDBJ whole genome shotgun (WGS) entry which is preliminary data.</text>
</comment>
<dbReference type="Pfam" id="PF01963">
    <property type="entry name" value="TraB_PrgY_gumN"/>
    <property type="match status" value="1"/>
</dbReference>
<sequence>MTDAAAANPAAPQDWRTQPHALVERDGVRYTLLGTAHVSSSSVAAVRAAIDSDAFDTIAVELDPQRLQSLTDPDALARLDLVQVIRSGKTALFAANLGLAAYQRRLAEQLGIEPGAELKAAALEARGRGLTLHLIDRDVGLTFRRTSQRLGWWGRAKLAGGLVAALFGDEEVGDAEIEKLKQGDLLEASFGEFAADNPALYDTVIAERDRYMAARLRESATAASGAREVLAVVGAGHLQGLARHLREDTQAPATVRAELETLRQKSPIPWFTLALAAFVLGGFAWGFWHGGVDVGADLLLYWVLLTGSLGAVGCAAAGGHPLSILTAFIASPVTPLHPALASGTLSALVEAWVRKPTYADFMALRNDVASVRGWWRNRVARVLLNFFLTSLGTAIGVWLGGARMLGKLLA</sequence>
<accession>A0A372DP91</accession>
<proteinExistence type="predicted"/>
<evidence type="ECO:0000313" key="3">
    <source>
        <dbReference type="Proteomes" id="UP000262917"/>
    </source>
</evidence>
<evidence type="ECO:0000256" key="1">
    <source>
        <dbReference type="SAM" id="Phobius"/>
    </source>
</evidence>
<name>A0A372DP91_9GAMM</name>
<reference evidence="2 3" key="1">
    <citation type="submission" date="2018-08" db="EMBL/GenBank/DDBJ databases">
        <title>Lysobacter weifangensis sp. nov., a new member of the family 'Xanthomonadaceae', isolated from soil in a farmland.</title>
        <authorList>
            <person name="Zhao H."/>
        </authorList>
    </citation>
    <scope>NUCLEOTIDE SEQUENCE [LARGE SCALE GENOMIC DNA]</scope>
    <source>
        <strain evidence="2 3">WF-2</strain>
    </source>
</reference>
<dbReference type="AlphaFoldDB" id="A0A372DP91"/>
<evidence type="ECO:0000313" key="2">
    <source>
        <dbReference type="EMBL" id="RFP61162.1"/>
    </source>
</evidence>
<protein>
    <submittedName>
        <fullName evidence="2">TraB/GumN family protein</fullName>
    </submittedName>
</protein>
<dbReference type="InterPro" id="IPR002816">
    <property type="entry name" value="TraB/PrgY/GumN_fam"/>
</dbReference>
<keyword evidence="1" id="KW-0472">Membrane</keyword>
<feature type="transmembrane region" description="Helical" evidence="1">
    <location>
        <begin position="300"/>
        <end position="319"/>
    </location>
</feature>